<evidence type="ECO:0000313" key="7">
    <source>
        <dbReference type="Proteomes" id="UP000838412"/>
    </source>
</evidence>
<dbReference type="InterPro" id="IPR048367">
    <property type="entry name" value="TNP-like_RNaseH_C"/>
</dbReference>
<dbReference type="Pfam" id="PF21788">
    <property type="entry name" value="TNP-like_GBD"/>
    <property type="match status" value="1"/>
</dbReference>
<evidence type="ECO:0000259" key="2">
    <source>
        <dbReference type="Pfam" id="PF12560"/>
    </source>
</evidence>
<dbReference type="Proteomes" id="UP000838412">
    <property type="component" value="Chromosome 7"/>
</dbReference>
<accession>A0A8K0A760</accession>
<reference evidence="6" key="1">
    <citation type="submission" date="2022-01" db="EMBL/GenBank/DDBJ databases">
        <authorList>
            <person name="Braso-Vives M."/>
        </authorList>
    </citation>
    <scope>NUCLEOTIDE SEQUENCE</scope>
</reference>
<feature type="domain" description="Transposable element P transposase-like GTP-binding insertion" evidence="4">
    <location>
        <begin position="643"/>
        <end position="760"/>
    </location>
</feature>
<keyword evidence="7" id="KW-1185">Reference proteome</keyword>
<dbReference type="InterPro" id="IPR035714">
    <property type="entry name" value="RAG1_imp-bd"/>
</dbReference>
<feature type="domain" description="Transposable element P transposase-like RNase H" evidence="3">
    <location>
        <begin position="463"/>
        <end position="613"/>
    </location>
</feature>
<feature type="domain" description="RAG1 importin-binding" evidence="2">
    <location>
        <begin position="25"/>
        <end position="113"/>
    </location>
</feature>
<evidence type="ECO:0000259" key="4">
    <source>
        <dbReference type="Pfam" id="PF21788"/>
    </source>
</evidence>
<dbReference type="AlphaFoldDB" id="A0A8K0A760"/>
<dbReference type="OMA" id="ARTMRWH"/>
<sequence>MDHKGNLARVCRVCGTRFKPPKDRKPKPVTAFRETILYLFDGFDIIHDKEDTHPPFVCEKCRLTLIKAQAKLKDGKGATTMLGDKMADFHPHTEDTCTICNYRPTGRPIKKTPPGLRAPSTAVPPENGSTFDTLTDGEIIDEATRHGFAHLGSAGNGDLVFAKYQVKSVHVKIQQQVNVKQDRTWEVFVHDKPLPPSHPIYSSRSLPSVLTKDTKSKLFLELKESSICVGNLGYDELLKKKREGVENVVFKGVDGNVVAREETGPHTDDRTIRHVDCHLLLPSNKFSPRCPTCTAHGNTLRGALHRTRHKKDLDVSHSSRVSNKHLTKEQLIDKSKDLQREKRLQKTLASKAKDRVCDAVEKEGCNVNENQHVFLQSVLKAAKPKPGMQFEDGSAQQFLFQQQVKQSQQQDARTMRWHPMMIRWCLAIFYTSNAAYDIMRNSGFLQLPHRTTLQQYGKFTEPTPGFNPDILTKLGEVSNLINLPDWKKNVTLVWDEMKIKSGLVFCKSSGDLIGFTDLGEINNEMKDFERRCREQQHGTDEQPDLATHVLALMVRGIFTNLEFVFGYYPCLGFSSDQLYPAIWDGTAILEDMGFHVRAFVSDGASPNRRFYKIHGDDDAQLVYWTTNNHRPGHKIYFISDVPHLVKTTRNNLENSGANRRTRNLHYDGQEITWRHIVSVYEWDLDPQRVALGMRKLIKLKTDHVHLTPSLRMRVNLAAQVLSNTMSCTLASQGRHDTEGTRKLIGMMDRFFDCLNVKSARQGDRTRKDDLKPYRDVEDARFTWLEKEFLGYLHRWEQQAQQTPGVTKDVKNRMCLSKQTLVGLRMTVLSFIELTKTLLQEEGVTYVLSDKFNQDPLEQHFSKQRRRCGANENPTVMEYGRNEVNLHVMGEMLRAVRGGNVGGRAQVPIDYNDDTPLAKRPRNR</sequence>
<dbReference type="OrthoDB" id="2441813at2759"/>
<feature type="region of interest" description="Disordered" evidence="1">
    <location>
        <begin position="903"/>
        <end position="923"/>
    </location>
</feature>
<dbReference type="InterPro" id="IPR048366">
    <property type="entry name" value="TNP-like_GBD"/>
</dbReference>
<feature type="region of interest" description="Disordered" evidence="1">
    <location>
        <begin position="108"/>
        <end position="132"/>
    </location>
</feature>
<feature type="domain" description="Transposable element P transposase-like RNase H C-terminal" evidence="5">
    <location>
        <begin position="850"/>
        <end position="877"/>
    </location>
</feature>
<evidence type="ECO:0000259" key="3">
    <source>
        <dbReference type="Pfam" id="PF21787"/>
    </source>
</evidence>
<dbReference type="Pfam" id="PF12560">
    <property type="entry name" value="RAG1_imp_bd"/>
    <property type="match status" value="1"/>
</dbReference>
<evidence type="ECO:0000256" key="1">
    <source>
        <dbReference type="SAM" id="MobiDB-lite"/>
    </source>
</evidence>
<name>A0A8K0A760_BRALA</name>
<evidence type="ECO:0000259" key="5">
    <source>
        <dbReference type="Pfam" id="PF21789"/>
    </source>
</evidence>
<organism evidence="6 7">
    <name type="scientific">Branchiostoma lanceolatum</name>
    <name type="common">Common lancelet</name>
    <name type="synonym">Amphioxus lanceolatum</name>
    <dbReference type="NCBI Taxonomy" id="7740"/>
    <lineage>
        <taxon>Eukaryota</taxon>
        <taxon>Metazoa</taxon>
        <taxon>Chordata</taxon>
        <taxon>Cephalochordata</taxon>
        <taxon>Leptocardii</taxon>
        <taxon>Amphioxiformes</taxon>
        <taxon>Branchiostomatidae</taxon>
        <taxon>Branchiostoma</taxon>
    </lineage>
</organism>
<proteinExistence type="predicted"/>
<dbReference type="EMBL" id="OV696692">
    <property type="protein sequence ID" value="CAH1269055.1"/>
    <property type="molecule type" value="Genomic_DNA"/>
</dbReference>
<gene>
    <name evidence="6" type="primary">THAP9</name>
    <name evidence="6" type="ORF">BLAG_LOCUS21810</name>
</gene>
<protein>
    <submittedName>
        <fullName evidence="6">THAP9 protein</fullName>
    </submittedName>
</protein>
<dbReference type="Pfam" id="PF21789">
    <property type="entry name" value="TNP-like_RNaseH_C"/>
    <property type="match status" value="1"/>
</dbReference>
<dbReference type="Pfam" id="PF21787">
    <property type="entry name" value="TNP-like_RNaseH_N"/>
    <property type="match status" value="1"/>
</dbReference>
<evidence type="ECO:0000313" key="6">
    <source>
        <dbReference type="EMBL" id="CAH1269055.1"/>
    </source>
</evidence>
<dbReference type="InterPro" id="IPR048365">
    <property type="entry name" value="TNP-like_RNaseH_N"/>
</dbReference>